<dbReference type="EMBL" id="QJSX01000011">
    <property type="protein sequence ID" value="PYE52985.1"/>
    <property type="molecule type" value="Genomic_DNA"/>
</dbReference>
<evidence type="ECO:0000259" key="1">
    <source>
        <dbReference type="Pfam" id="PF01844"/>
    </source>
</evidence>
<reference evidence="2 3" key="1">
    <citation type="submission" date="2018-06" db="EMBL/GenBank/DDBJ databases">
        <title>Genomic Encyclopedia of Type Strains, Phase IV (KMG-IV): sequencing the most valuable type-strain genomes for metagenomic binning, comparative biology and taxonomic classification.</title>
        <authorList>
            <person name="Goeker M."/>
        </authorList>
    </citation>
    <scope>NUCLEOTIDE SEQUENCE [LARGE SCALE GENOMIC DNA]</scope>
    <source>
        <strain evidence="2 3">DSM 18048</strain>
    </source>
</reference>
<gene>
    <name evidence="2" type="ORF">DES52_111158</name>
</gene>
<dbReference type="AlphaFoldDB" id="A0A318S5V2"/>
<protein>
    <submittedName>
        <fullName evidence="2">5-methylcytosine-specific restriction protein A</fullName>
    </submittedName>
</protein>
<dbReference type="GO" id="GO:0004519">
    <property type="term" value="F:endonuclease activity"/>
    <property type="evidence" value="ECO:0007669"/>
    <property type="project" value="InterPro"/>
</dbReference>
<name>A0A318S5V2_9DEIO</name>
<dbReference type="GO" id="GO:0003676">
    <property type="term" value="F:nucleic acid binding"/>
    <property type="evidence" value="ECO:0007669"/>
    <property type="project" value="InterPro"/>
</dbReference>
<proteinExistence type="predicted"/>
<dbReference type="Gene3D" id="1.10.30.50">
    <property type="match status" value="1"/>
</dbReference>
<organism evidence="2 3">
    <name type="scientific">Deinococcus yavapaiensis KR-236</name>
    <dbReference type="NCBI Taxonomy" id="694435"/>
    <lineage>
        <taxon>Bacteria</taxon>
        <taxon>Thermotogati</taxon>
        <taxon>Deinococcota</taxon>
        <taxon>Deinococci</taxon>
        <taxon>Deinococcales</taxon>
        <taxon>Deinococcaceae</taxon>
        <taxon>Deinococcus</taxon>
    </lineage>
</organism>
<keyword evidence="3" id="KW-1185">Reference proteome</keyword>
<accession>A0A318S5V2</accession>
<dbReference type="Pfam" id="PF01844">
    <property type="entry name" value="HNH"/>
    <property type="match status" value="1"/>
</dbReference>
<dbReference type="RefSeq" id="WP_170131066.1">
    <property type="nucleotide sequence ID" value="NZ_QJSX01000011.1"/>
</dbReference>
<dbReference type="InterPro" id="IPR002711">
    <property type="entry name" value="HNH"/>
</dbReference>
<evidence type="ECO:0000313" key="2">
    <source>
        <dbReference type="EMBL" id="PYE52985.1"/>
    </source>
</evidence>
<dbReference type="GO" id="GO:0008270">
    <property type="term" value="F:zinc ion binding"/>
    <property type="evidence" value="ECO:0007669"/>
    <property type="project" value="InterPro"/>
</dbReference>
<comment type="caution">
    <text evidence="2">The sequence shown here is derived from an EMBL/GenBank/DDBJ whole genome shotgun (WGS) entry which is preliminary data.</text>
</comment>
<evidence type="ECO:0000313" key="3">
    <source>
        <dbReference type="Proteomes" id="UP000248326"/>
    </source>
</evidence>
<feature type="domain" description="HNH" evidence="1">
    <location>
        <begin position="99"/>
        <end position="151"/>
    </location>
</feature>
<sequence length="171" mass="18753">MKIANLAYFDEANGGGGLRGGGKGDRVVWDTYAHRSEELRRLTDVVRGAREDVPPLVDVDEGFPEGRIVERLHKSRERSRTLVRAKLADVSAKTGRLACEACGFDFEATYGDAARGMAECHHRVPLSAIGQSKTTLADLAVVCANCHRYLHRVRPMPTVEELRLALASHGT</sequence>
<dbReference type="Proteomes" id="UP000248326">
    <property type="component" value="Unassembled WGS sequence"/>
</dbReference>